<keyword evidence="12" id="KW-1185">Reference proteome</keyword>
<dbReference type="KEGG" id="bspl:114857556"/>
<sequence length="462" mass="50737">MKLDRTMGNSDSVLVQKRLTRFRPEERPVVEGVFDRLQAATGETAAGKTLTLKTLQSSMGGLASESMIRRVYRCLCSVDPGLAAGKASAPPVCGAGREQLVVFLADTLRGTAEERAPLIVAMSQSGAGEAAVVSHEQVAEFLQDLIAAVVQILAHRGRIRGWKPERMGDCAQGVNLLAELLCSELRPSDEGVCDVSCVEDWVFRVPQVSLYLEMLVVEGLNVSLAGRPAPTLLPPCRDTPWKELRCLLDLPTLMFLAPQLPDNYAAPWRLVFSTQLHGESFTRMVAGLTKCGPTLLLIKDTKGHVFGGFASHAWEVKPQFQGDSRCFLFTVFPRLRVFTATGYNDHFMYLNQNQQTMPNGLGMGGQHHYFGLWLDSDFGRGHSRAKPKCTTYGSPQLSADDDFTLDSVEVWAVGKPPEPEEGEEGKGKRSVLDADPEVQAMMEMTGKTLHSQGLREPEENQE</sequence>
<feature type="region of interest" description="Disordered" evidence="10">
    <location>
        <begin position="414"/>
        <end position="462"/>
    </location>
</feature>
<feature type="domain" description="TLDc" evidence="11">
    <location>
        <begin position="246"/>
        <end position="414"/>
    </location>
</feature>
<dbReference type="RefSeq" id="XP_029009971.1">
    <property type="nucleotide sequence ID" value="XM_029154138.3"/>
</dbReference>
<evidence type="ECO:0000256" key="10">
    <source>
        <dbReference type="SAM" id="MobiDB-lite"/>
    </source>
</evidence>
<evidence type="ECO:0000256" key="8">
    <source>
        <dbReference type="ARBA" id="ARBA00041780"/>
    </source>
</evidence>
<dbReference type="FunCoup" id="A0A6P7MSS8">
    <property type="interactions" value="421"/>
</dbReference>
<dbReference type="PROSITE" id="PS51886">
    <property type="entry name" value="TLDC"/>
    <property type="match status" value="1"/>
</dbReference>
<evidence type="ECO:0000256" key="5">
    <source>
        <dbReference type="ARBA" id="ARBA00023136"/>
    </source>
</evidence>
<evidence type="ECO:0000256" key="7">
    <source>
        <dbReference type="ARBA" id="ARBA00039594"/>
    </source>
</evidence>
<gene>
    <name evidence="13" type="primary">meak7</name>
</gene>
<dbReference type="Proteomes" id="UP000515150">
    <property type="component" value="Chromosome 6"/>
</dbReference>
<keyword evidence="4" id="KW-0963">Cytoplasm</keyword>
<protein>
    <recommendedName>
        <fullName evidence="7">MTOR-associated protein MEAK7</fullName>
    </recommendedName>
    <alternativeName>
        <fullName evidence="9">TBC/LysM-associated domain-containing protein 1</fullName>
    </alternativeName>
    <alternativeName>
        <fullName evidence="8">TLD domain-containing protein 1</fullName>
    </alternativeName>
</protein>
<dbReference type="GeneID" id="114857556"/>
<dbReference type="CTD" id="57707"/>
<evidence type="ECO:0000256" key="3">
    <source>
        <dbReference type="ARBA" id="ARBA00004496"/>
    </source>
</evidence>
<dbReference type="GO" id="GO:0006979">
    <property type="term" value="P:response to oxidative stress"/>
    <property type="evidence" value="ECO:0007669"/>
    <property type="project" value="TreeGrafter"/>
</dbReference>
<evidence type="ECO:0000259" key="11">
    <source>
        <dbReference type="PROSITE" id="PS51886"/>
    </source>
</evidence>
<dbReference type="GO" id="GO:0005634">
    <property type="term" value="C:nucleus"/>
    <property type="evidence" value="ECO:0007669"/>
    <property type="project" value="TreeGrafter"/>
</dbReference>
<name>A0A6P7MSS8_BETSP</name>
<evidence type="ECO:0000313" key="12">
    <source>
        <dbReference type="Proteomes" id="UP000515150"/>
    </source>
</evidence>
<dbReference type="PANTHER" id="PTHR23354">
    <property type="entry name" value="NUCLEOLAR PROTEIN 7/ESTROGEN RECEPTOR COACTIVATOR-RELATED"/>
    <property type="match status" value="1"/>
</dbReference>
<reference evidence="13" key="1">
    <citation type="submission" date="2025-08" db="UniProtKB">
        <authorList>
            <consortium name="RefSeq"/>
        </authorList>
    </citation>
    <scope>IDENTIFICATION</scope>
</reference>
<comment type="subcellular location">
    <subcellularLocation>
        <location evidence="3">Cytoplasm</location>
    </subcellularLocation>
    <subcellularLocation>
        <location evidence="2">Lysosome</location>
    </subcellularLocation>
    <subcellularLocation>
        <location evidence="1">Membrane</location>
    </subcellularLocation>
</comment>
<proteinExistence type="predicted"/>
<dbReference type="GO" id="GO:0016020">
    <property type="term" value="C:membrane"/>
    <property type="evidence" value="ECO:0007669"/>
    <property type="project" value="UniProtKB-SubCell"/>
</dbReference>
<dbReference type="SMART" id="SM00584">
    <property type="entry name" value="TLDc"/>
    <property type="match status" value="1"/>
</dbReference>
<dbReference type="Pfam" id="PF07534">
    <property type="entry name" value="TLD"/>
    <property type="match status" value="1"/>
</dbReference>
<organism evidence="12 13">
    <name type="scientific">Betta splendens</name>
    <name type="common">Siamese fighting fish</name>
    <dbReference type="NCBI Taxonomy" id="158456"/>
    <lineage>
        <taxon>Eukaryota</taxon>
        <taxon>Metazoa</taxon>
        <taxon>Chordata</taxon>
        <taxon>Craniata</taxon>
        <taxon>Vertebrata</taxon>
        <taxon>Euteleostomi</taxon>
        <taxon>Actinopterygii</taxon>
        <taxon>Neopterygii</taxon>
        <taxon>Teleostei</taxon>
        <taxon>Neoteleostei</taxon>
        <taxon>Acanthomorphata</taxon>
        <taxon>Anabantaria</taxon>
        <taxon>Anabantiformes</taxon>
        <taxon>Anabantoidei</taxon>
        <taxon>Osphronemidae</taxon>
        <taxon>Betta</taxon>
    </lineage>
</organism>
<evidence type="ECO:0000256" key="2">
    <source>
        <dbReference type="ARBA" id="ARBA00004371"/>
    </source>
</evidence>
<dbReference type="GO" id="GO:0005764">
    <property type="term" value="C:lysosome"/>
    <property type="evidence" value="ECO:0007669"/>
    <property type="project" value="UniProtKB-SubCell"/>
</dbReference>
<evidence type="ECO:0000256" key="1">
    <source>
        <dbReference type="ARBA" id="ARBA00004370"/>
    </source>
</evidence>
<dbReference type="OrthoDB" id="289228at2759"/>
<dbReference type="InterPro" id="IPR006571">
    <property type="entry name" value="TLDc_dom"/>
</dbReference>
<evidence type="ECO:0000313" key="13">
    <source>
        <dbReference type="RefSeq" id="XP_029009971.1"/>
    </source>
</evidence>
<evidence type="ECO:0000256" key="4">
    <source>
        <dbReference type="ARBA" id="ARBA00022490"/>
    </source>
</evidence>
<dbReference type="AlphaFoldDB" id="A0A6P7MSS8"/>
<evidence type="ECO:0000256" key="9">
    <source>
        <dbReference type="ARBA" id="ARBA00042134"/>
    </source>
</evidence>
<dbReference type="PANTHER" id="PTHR23354:SF131">
    <property type="entry name" value="MTOR-ASSOCIATED PROTEIN MEAK7"/>
    <property type="match status" value="1"/>
</dbReference>
<feature type="compositionally biased region" description="Basic and acidic residues" evidence="10">
    <location>
        <begin position="453"/>
        <end position="462"/>
    </location>
</feature>
<accession>A0A6P7MSS8</accession>
<evidence type="ECO:0000256" key="6">
    <source>
        <dbReference type="ARBA" id="ARBA00023228"/>
    </source>
</evidence>
<dbReference type="GO" id="GO:0031929">
    <property type="term" value="P:TOR signaling"/>
    <property type="evidence" value="ECO:0007669"/>
    <property type="project" value="TreeGrafter"/>
</dbReference>
<keyword evidence="6" id="KW-0458">Lysosome</keyword>
<keyword evidence="5" id="KW-0472">Membrane</keyword>
<dbReference type="InParanoid" id="A0A6P7MSS8"/>